<evidence type="ECO:0000313" key="2">
    <source>
        <dbReference type="EMBL" id="SEA71543.1"/>
    </source>
</evidence>
<feature type="transmembrane region" description="Helical" evidence="1">
    <location>
        <begin position="35"/>
        <end position="52"/>
    </location>
</feature>
<dbReference type="AlphaFoldDB" id="A0A1H4DFE2"/>
<accession>A0A1H4DFE2</accession>
<keyword evidence="3" id="KW-1185">Reference proteome</keyword>
<keyword evidence="1" id="KW-0812">Transmembrane</keyword>
<keyword evidence="1" id="KW-0472">Membrane</keyword>
<keyword evidence="1" id="KW-1133">Transmembrane helix</keyword>
<feature type="transmembrane region" description="Helical" evidence="1">
    <location>
        <begin position="6"/>
        <end position="28"/>
    </location>
</feature>
<sequence length="145" mass="17458">MKLNKTNLFLLIWVLHLFVYYLIFMCLYKIANNDYNEFYTVLFGFIGGLIGWPIKQLPLFFIIPSLLMLILIKIKFQKKWFLAYVMSICLAYLTNYFWLFFNFQNDIMLGYPKTNNTIIFIIPSLIVSIVFNWLIFRKTYKKLGL</sequence>
<dbReference type="EMBL" id="FNQK01000031">
    <property type="protein sequence ID" value="SEA71543.1"/>
    <property type="molecule type" value="Genomic_DNA"/>
</dbReference>
<proteinExistence type="predicted"/>
<feature type="transmembrane region" description="Helical" evidence="1">
    <location>
        <begin position="118"/>
        <end position="136"/>
    </location>
</feature>
<dbReference type="STRING" id="283786.SAMN04487990_1315"/>
<evidence type="ECO:0000256" key="1">
    <source>
        <dbReference type="SAM" id="Phobius"/>
    </source>
</evidence>
<organism evidence="2 3">
    <name type="scientific">Bizionia paragorgiae</name>
    <dbReference type="NCBI Taxonomy" id="283786"/>
    <lineage>
        <taxon>Bacteria</taxon>
        <taxon>Pseudomonadati</taxon>
        <taxon>Bacteroidota</taxon>
        <taxon>Flavobacteriia</taxon>
        <taxon>Flavobacteriales</taxon>
        <taxon>Flavobacteriaceae</taxon>
        <taxon>Bizionia</taxon>
    </lineage>
</organism>
<feature type="transmembrane region" description="Helical" evidence="1">
    <location>
        <begin position="81"/>
        <end position="98"/>
    </location>
</feature>
<reference evidence="2 3" key="1">
    <citation type="submission" date="2016-10" db="EMBL/GenBank/DDBJ databases">
        <authorList>
            <person name="de Groot N.N."/>
        </authorList>
    </citation>
    <scope>NUCLEOTIDE SEQUENCE [LARGE SCALE GENOMIC DNA]</scope>
    <source>
        <strain evidence="2 3">DSM 23842</strain>
    </source>
</reference>
<name>A0A1H4DFE2_BIZPA</name>
<evidence type="ECO:0000313" key="3">
    <source>
        <dbReference type="Proteomes" id="UP000198846"/>
    </source>
</evidence>
<protein>
    <submittedName>
        <fullName evidence="2">Uncharacterized protein</fullName>
    </submittedName>
</protein>
<dbReference type="Proteomes" id="UP000198846">
    <property type="component" value="Unassembled WGS sequence"/>
</dbReference>
<gene>
    <name evidence="2" type="ORF">SAMN04487990_1315</name>
</gene>